<proteinExistence type="predicted"/>
<dbReference type="Proteomes" id="UP000070475">
    <property type="component" value="Unassembled WGS sequence"/>
</dbReference>
<dbReference type="AlphaFoldDB" id="A0A132U9L7"/>
<reference evidence="2 3" key="1">
    <citation type="submission" date="2015-08" db="EMBL/GenBank/DDBJ databases">
        <title>Genomes of Paenibacillus riograndensis.</title>
        <authorList>
            <person name="Sant'Anna F.H."/>
            <person name="Souza R."/>
            <person name="Ambrosini A."/>
            <person name="Bach E."/>
            <person name="Fernandes G."/>
            <person name="Balsanelli E."/>
            <person name="Baura V.A."/>
            <person name="Pedrosa F.O."/>
            <person name="Souza E.M."/>
            <person name="Passaglia L."/>
        </authorList>
    </citation>
    <scope>NUCLEOTIDE SEQUENCE [LARGE SCALE GENOMIC DNA]</scope>
    <source>
        <strain evidence="2 3">CAS34</strain>
    </source>
</reference>
<name>A0A132U9L7_9BACL</name>
<feature type="region of interest" description="Disordered" evidence="1">
    <location>
        <begin position="1"/>
        <end position="35"/>
    </location>
</feature>
<dbReference type="PATRIC" id="fig|483937.3.peg.5077"/>
<organism evidence="2 3">
    <name type="scientific">Paenibacillus riograndensis</name>
    <dbReference type="NCBI Taxonomy" id="483937"/>
    <lineage>
        <taxon>Bacteria</taxon>
        <taxon>Bacillati</taxon>
        <taxon>Bacillota</taxon>
        <taxon>Bacilli</taxon>
        <taxon>Bacillales</taxon>
        <taxon>Paenibacillaceae</taxon>
        <taxon>Paenibacillus</taxon>
        <taxon>Paenibacillus sonchi group</taxon>
    </lineage>
</organism>
<comment type="caution">
    <text evidence="2">The sequence shown here is derived from an EMBL/GenBank/DDBJ whole genome shotgun (WGS) entry which is preliminary data.</text>
</comment>
<evidence type="ECO:0000313" key="3">
    <source>
        <dbReference type="Proteomes" id="UP000070475"/>
    </source>
</evidence>
<sequence>MKVSRELRGGATQSPEALNLARERSGGTAGCKPLRMSPLPDLHGVLPGISARQAFRGEEQDAA</sequence>
<dbReference type="EMBL" id="LIRB01000101">
    <property type="protein sequence ID" value="KWX80384.1"/>
    <property type="molecule type" value="Genomic_DNA"/>
</dbReference>
<gene>
    <name evidence="2" type="ORF">AMQ84_03845</name>
</gene>
<protein>
    <submittedName>
        <fullName evidence="2">Uncharacterized protein</fullName>
    </submittedName>
</protein>
<evidence type="ECO:0000256" key="1">
    <source>
        <dbReference type="SAM" id="MobiDB-lite"/>
    </source>
</evidence>
<accession>A0A132U9L7</accession>
<keyword evidence="3" id="KW-1185">Reference proteome</keyword>
<evidence type="ECO:0000313" key="2">
    <source>
        <dbReference type="EMBL" id="KWX80384.1"/>
    </source>
</evidence>